<accession>A0ABP7BGU4</accession>
<proteinExistence type="predicted"/>
<organism evidence="1 2">
    <name type="scientific">Lentzea roselyniae</name>
    <dbReference type="NCBI Taxonomy" id="531940"/>
    <lineage>
        <taxon>Bacteria</taxon>
        <taxon>Bacillati</taxon>
        <taxon>Actinomycetota</taxon>
        <taxon>Actinomycetes</taxon>
        <taxon>Pseudonocardiales</taxon>
        <taxon>Pseudonocardiaceae</taxon>
        <taxon>Lentzea</taxon>
    </lineage>
</organism>
<evidence type="ECO:0000313" key="2">
    <source>
        <dbReference type="Proteomes" id="UP001500711"/>
    </source>
</evidence>
<comment type="caution">
    <text evidence="1">The sequence shown here is derived from an EMBL/GenBank/DDBJ whole genome shotgun (WGS) entry which is preliminary data.</text>
</comment>
<sequence>MTALHGLARNPALPADLPARLAAIPELGPVLSRRNDPPPQPHEPVVHDGFMRLVCEEEVIHPDVFVAQSPRTSPVALFRLTTHAESSVRLALASRRDLPAKAYERLVRDPDPEVAAASNPSLPVHVMEELLRTTT</sequence>
<protein>
    <submittedName>
        <fullName evidence="1">Uncharacterized protein</fullName>
    </submittedName>
</protein>
<evidence type="ECO:0000313" key="1">
    <source>
        <dbReference type="EMBL" id="GAA3660404.1"/>
    </source>
</evidence>
<dbReference type="Gene3D" id="1.25.10.10">
    <property type="entry name" value="Leucine-rich Repeat Variant"/>
    <property type="match status" value="1"/>
</dbReference>
<dbReference type="InterPro" id="IPR011989">
    <property type="entry name" value="ARM-like"/>
</dbReference>
<dbReference type="Proteomes" id="UP001500711">
    <property type="component" value="Unassembled WGS sequence"/>
</dbReference>
<reference evidence="2" key="1">
    <citation type="journal article" date="2019" name="Int. J. Syst. Evol. Microbiol.">
        <title>The Global Catalogue of Microorganisms (GCM) 10K type strain sequencing project: providing services to taxonomists for standard genome sequencing and annotation.</title>
        <authorList>
            <consortium name="The Broad Institute Genomics Platform"/>
            <consortium name="The Broad Institute Genome Sequencing Center for Infectious Disease"/>
            <person name="Wu L."/>
            <person name="Ma J."/>
        </authorList>
    </citation>
    <scope>NUCLEOTIDE SEQUENCE [LARGE SCALE GENOMIC DNA]</scope>
    <source>
        <strain evidence="2">JCM 17494</strain>
    </source>
</reference>
<keyword evidence="2" id="KW-1185">Reference proteome</keyword>
<gene>
    <name evidence="1" type="ORF">GCM10022267_53270</name>
</gene>
<dbReference type="EMBL" id="BAABBE010000015">
    <property type="protein sequence ID" value="GAA3660404.1"/>
    <property type="molecule type" value="Genomic_DNA"/>
</dbReference>
<name>A0ABP7BGU4_9PSEU</name>